<keyword evidence="1" id="KW-0472">Membrane</keyword>
<accession>A0AAV9TAI5</accession>
<organism evidence="2 3">
    <name type="scientific">Colletotrichum tabaci</name>
    <dbReference type="NCBI Taxonomy" id="1209068"/>
    <lineage>
        <taxon>Eukaryota</taxon>
        <taxon>Fungi</taxon>
        <taxon>Dikarya</taxon>
        <taxon>Ascomycota</taxon>
        <taxon>Pezizomycotina</taxon>
        <taxon>Sordariomycetes</taxon>
        <taxon>Hypocreomycetidae</taxon>
        <taxon>Glomerellales</taxon>
        <taxon>Glomerellaceae</taxon>
        <taxon>Colletotrichum</taxon>
        <taxon>Colletotrichum destructivum species complex</taxon>
    </lineage>
</organism>
<feature type="transmembrane region" description="Helical" evidence="1">
    <location>
        <begin position="34"/>
        <end position="57"/>
    </location>
</feature>
<protein>
    <submittedName>
        <fullName evidence="2">Uncharacterized protein</fullName>
    </submittedName>
</protein>
<feature type="transmembrane region" description="Helical" evidence="1">
    <location>
        <begin position="6"/>
        <end position="22"/>
    </location>
</feature>
<keyword evidence="3" id="KW-1185">Reference proteome</keyword>
<keyword evidence="1" id="KW-0812">Transmembrane</keyword>
<evidence type="ECO:0000313" key="3">
    <source>
        <dbReference type="Proteomes" id="UP001327957"/>
    </source>
</evidence>
<dbReference type="EMBL" id="JASAOK010000039">
    <property type="protein sequence ID" value="KAK6217070.1"/>
    <property type="molecule type" value="Genomic_DNA"/>
</dbReference>
<comment type="caution">
    <text evidence="2">The sequence shown here is derived from an EMBL/GenBank/DDBJ whole genome shotgun (WGS) entry which is preliminary data.</text>
</comment>
<dbReference type="Proteomes" id="UP001327957">
    <property type="component" value="Unassembled WGS sequence"/>
</dbReference>
<evidence type="ECO:0000313" key="2">
    <source>
        <dbReference type="EMBL" id="KAK6217070.1"/>
    </source>
</evidence>
<gene>
    <name evidence="2" type="ORF">QIS74_07184</name>
</gene>
<proteinExistence type="predicted"/>
<keyword evidence="1" id="KW-1133">Transmembrane helix</keyword>
<reference evidence="2 3" key="1">
    <citation type="submission" date="2023-04" db="EMBL/GenBank/DDBJ databases">
        <title>Colletotrichum tabacum stain YC1 causing leaf anthracnose on Nicotiana tabacum(L.) cv.</title>
        <authorList>
            <person name="Ji Z."/>
            <person name="Wang M."/>
            <person name="Zhang J."/>
            <person name="Wang N."/>
            <person name="Zhou Z."/>
        </authorList>
    </citation>
    <scope>NUCLEOTIDE SEQUENCE [LARGE SCALE GENOMIC DNA]</scope>
    <source>
        <strain evidence="2 3">YC1</strain>
    </source>
</reference>
<evidence type="ECO:0000256" key="1">
    <source>
        <dbReference type="SAM" id="Phobius"/>
    </source>
</evidence>
<name>A0AAV9TAI5_9PEZI</name>
<dbReference type="AlphaFoldDB" id="A0AAV9TAI5"/>
<sequence length="149" mass="16858">MVLLEMTTYLTLLILTFFRYLLDGGHYLLVRDLGFIIVILLAWFPNMVAGMLIRYYVIPVFSWLGFGPRGSIVGEPFLSGASSFLFAKNPFGERGERAANSVNPREGFIGRIGPETWARYGDFVEVPELIAYMQSLALLWHFEEDGVPV</sequence>